<evidence type="ECO:0000313" key="1">
    <source>
        <dbReference type="EMBL" id="WOX23122.1"/>
    </source>
</evidence>
<organism evidence="1 2">
    <name type="scientific">Streptomyces solicathayae</name>
    <dbReference type="NCBI Taxonomy" id="3081768"/>
    <lineage>
        <taxon>Bacteria</taxon>
        <taxon>Bacillati</taxon>
        <taxon>Actinomycetota</taxon>
        <taxon>Actinomycetes</taxon>
        <taxon>Kitasatosporales</taxon>
        <taxon>Streptomycetaceae</taxon>
        <taxon>Streptomyces</taxon>
    </lineage>
</organism>
<dbReference type="Gene3D" id="3.10.490.10">
    <property type="entry name" value="Gamma-glutamyl cyclotransferase-like"/>
    <property type="match status" value="1"/>
</dbReference>
<keyword evidence="2" id="KW-1185">Reference proteome</keyword>
<gene>
    <name evidence="1" type="ORF">R2D22_17665</name>
</gene>
<sequence length="217" mass="22689">MDDRRLVWYVAYGSNMHAARLRCYLAGGSPPGTDRVYPGCRDASEPVRSAGVVLPGCVYFATESAVWSGGRAFYDPSAPGVAYARAHLVGAGQFGDIVAQEMEREPGTDPDVGLDLDDVVARGRVALGPGRYETLVCAGALDGVPLLTFTAPWNMADVPPLAPSAAYVRHLAAGLHETGTWGPDEIAGYLAGRPGAAGHWAPEQVLALLDPDAAAQA</sequence>
<proteinExistence type="predicted"/>
<evidence type="ECO:0000313" key="2">
    <source>
        <dbReference type="Proteomes" id="UP001301731"/>
    </source>
</evidence>
<accession>A0ABZ0LUL8</accession>
<name>A0ABZ0LUL8_9ACTN</name>
<dbReference type="RefSeq" id="WP_318104673.1">
    <property type="nucleotide sequence ID" value="NZ_CP137573.1"/>
</dbReference>
<reference evidence="1 2" key="1">
    <citation type="submission" date="2023-10" db="EMBL/GenBank/DDBJ databases">
        <title>The genome sequence of Streptomyces sp. HUAS YS2.</title>
        <authorList>
            <person name="Mo P."/>
        </authorList>
    </citation>
    <scope>NUCLEOTIDE SEQUENCE [LARGE SCALE GENOMIC DNA]</scope>
    <source>
        <strain evidence="1 2">HUAS YS2</strain>
    </source>
</reference>
<protein>
    <submittedName>
        <fullName evidence="1">Histone deacetylase</fullName>
    </submittedName>
</protein>
<dbReference type="Proteomes" id="UP001301731">
    <property type="component" value="Chromosome"/>
</dbReference>
<dbReference type="EMBL" id="CP137573">
    <property type="protein sequence ID" value="WOX23122.1"/>
    <property type="molecule type" value="Genomic_DNA"/>
</dbReference>